<dbReference type="PROSITE" id="PS51910">
    <property type="entry name" value="GH18_2"/>
    <property type="match status" value="1"/>
</dbReference>
<dbReference type="GO" id="GO:0005576">
    <property type="term" value="C:extracellular region"/>
    <property type="evidence" value="ECO:0007669"/>
    <property type="project" value="TreeGrafter"/>
</dbReference>
<dbReference type="Gene3D" id="3.20.20.80">
    <property type="entry name" value="Glycosidases"/>
    <property type="match status" value="1"/>
</dbReference>
<feature type="chain" id="PRO_5041293254" description="GH18 domain-containing protein" evidence="3">
    <location>
        <begin position="26"/>
        <end position="164"/>
    </location>
</feature>
<dbReference type="SUPFAM" id="SSF51445">
    <property type="entry name" value="(Trans)glycosidases"/>
    <property type="match status" value="1"/>
</dbReference>
<organism evidence="5 6">
    <name type="scientific">Vitis rotundifolia</name>
    <name type="common">Muscadine grape</name>
    <dbReference type="NCBI Taxonomy" id="103349"/>
    <lineage>
        <taxon>Eukaryota</taxon>
        <taxon>Viridiplantae</taxon>
        <taxon>Streptophyta</taxon>
        <taxon>Embryophyta</taxon>
        <taxon>Tracheophyta</taxon>
        <taxon>Spermatophyta</taxon>
        <taxon>Magnoliopsida</taxon>
        <taxon>eudicotyledons</taxon>
        <taxon>Gunneridae</taxon>
        <taxon>Pentapetalae</taxon>
        <taxon>rosids</taxon>
        <taxon>Vitales</taxon>
        <taxon>Vitaceae</taxon>
        <taxon>Viteae</taxon>
        <taxon>Vitis</taxon>
    </lineage>
</organism>
<comment type="caution">
    <text evidence="5">The sequence shown here is derived from an EMBL/GenBank/DDBJ whole genome shotgun (WGS) entry which is preliminary data.</text>
</comment>
<feature type="domain" description="GH18" evidence="4">
    <location>
        <begin position="26"/>
        <end position="164"/>
    </location>
</feature>
<sequence length="164" mass="17520">MEFQLGILLPILSLVILILAQGSEAGGIAIYWGQNGNEGTLAETCATGNYDFVNLAFLSTFGNGRTPMINLAGHYEFGTLPNTVIHTVMACQARGIKVMLSLGGGVVSYSLASKEDARQVATYLWNNFLGGHSSSRPLGPAVPFWIQQERQEGVLNCSSAMPIP</sequence>
<feature type="signal peptide" evidence="3">
    <location>
        <begin position="1"/>
        <end position="25"/>
    </location>
</feature>
<dbReference type="GO" id="GO:0004568">
    <property type="term" value="F:chitinase activity"/>
    <property type="evidence" value="ECO:0007669"/>
    <property type="project" value="TreeGrafter"/>
</dbReference>
<evidence type="ECO:0000313" key="6">
    <source>
        <dbReference type="Proteomes" id="UP001168098"/>
    </source>
</evidence>
<dbReference type="EMBL" id="JARBHA010000015">
    <property type="protein sequence ID" value="KAJ9681328.1"/>
    <property type="molecule type" value="Genomic_DNA"/>
</dbReference>
<keyword evidence="3" id="KW-0732">Signal</keyword>
<dbReference type="AlphaFoldDB" id="A0AA38Z3B9"/>
<dbReference type="GO" id="GO:0005975">
    <property type="term" value="P:carbohydrate metabolic process"/>
    <property type="evidence" value="ECO:0007669"/>
    <property type="project" value="InterPro"/>
</dbReference>
<dbReference type="InterPro" id="IPR017853">
    <property type="entry name" value="GH"/>
</dbReference>
<dbReference type="PANTHER" id="PTHR45708:SF49">
    <property type="entry name" value="ENDOCHITINASE"/>
    <property type="match status" value="1"/>
</dbReference>
<dbReference type="InterPro" id="IPR050542">
    <property type="entry name" value="Glycosyl_Hydrlase18_Chitinase"/>
</dbReference>
<protein>
    <recommendedName>
        <fullName evidence="4">GH18 domain-containing protein</fullName>
    </recommendedName>
</protein>
<name>A0AA38Z3B9_VITRO</name>
<evidence type="ECO:0000256" key="2">
    <source>
        <dbReference type="ARBA" id="ARBA00023295"/>
    </source>
</evidence>
<keyword evidence="1" id="KW-0378">Hydrolase</keyword>
<evidence type="ECO:0000259" key="4">
    <source>
        <dbReference type="PROSITE" id="PS51910"/>
    </source>
</evidence>
<evidence type="ECO:0000256" key="1">
    <source>
        <dbReference type="ARBA" id="ARBA00022801"/>
    </source>
</evidence>
<evidence type="ECO:0000256" key="3">
    <source>
        <dbReference type="SAM" id="SignalP"/>
    </source>
</evidence>
<reference evidence="5 6" key="1">
    <citation type="journal article" date="2023" name="BMC Biotechnol.">
        <title>Vitis rotundifolia cv Carlos genome sequencing.</title>
        <authorList>
            <person name="Huff M."/>
            <person name="Hulse-Kemp A."/>
            <person name="Scheffler B."/>
            <person name="Youngblood R."/>
            <person name="Simpson S."/>
            <person name="Babiker E."/>
            <person name="Staton M."/>
        </authorList>
    </citation>
    <scope>NUCLEOTIDE SEQUENCE [LARGE SCALE GENOMIC DNA]</scope>
    <source>
        <tissue evidence="5">Leaf</tissue>
    </source>
</reference>
<keyword evidence="2" id="KW-0326">Glycosidase</keyword>
<evidence type="ECO:0000313" key="5">
    <source>
        <dbReference type="EMBL" id="KAJ9681328.1"/>
    </source>
</evidence>
<dbReference type="Proteomes" id="UP001168098">
    <property type="component" value="Unassembled WGS sequence"/>
</dbReference>
<dbReference type="InterPro" id="IPR001223">
    <property type="entry name" value="Glyco_hydro18_cat"/>
</dbReference>
<gene>
    <name evidence="5" type="ORF">PVL29_020287</name>
</gene>
<keyword evidence="6" id="KW-1185">Reference proteome</keyword>
<proteinExistence type="predicted"/>
<dbReference type="PANTHER" id="PTHR45708">
    <property type="entry name" value="ENDOCHITINASE"/>
    <property type="match status" value="1"/>
</dbReference>
<accession>A0AA38Z3B9</accession>